<sequence length="517" mass="57875">MKKLIITIPLLIIAAGMLVTGCKKSDFQNNYTDPNASVAATVPSLYSGLLYNERVLPRYWGLYTLQIPTMGTYSQTAGYTQGNKIYEQPVNYTGDRWNYYYTTTLARFREIEKAYNKLTTDADKTGYLLFLETARIFFYDQTAQMVDLWGDIPFSTAGSLNTSGTIVLPSYDKGADIYTNILTDLKRISDYLSTVSADPFYTTQLTSYDYVNKGSLTAWRKYANSLMLRLAMRISYKDETTAKSLIQTILGNSTKYPTIDAASESIKIQPSSTSSSLVSMNDIRNGFGVDPFAPGKMVDSIMWPASDPRLPIYFTANKKGEYHGVPNTWNSSRVSDSTTANYFSRWDSTTFTENNLFPGIIFTAAEVSFLKAEAYERWGGGTAKTAYETGVKQSIQFYLSINNNSDYGGTKETMPSDATIATYLLNPIVAYGTNNLEKIATQKWIDFGVIQANQAWAEWRRTKLPKLTFPTDNSSVLSPTPPNRFLYPSSEATYNATNYAAVKSSDVITTKVFWDVK</sequence>
<reference evidence="1 2" key="1">
    <citation type="submission" date="2016-03" db="EMBL/GenBank/DDBJ databases">
        <title>Niastella vici sp. nov., isolated from farmland soil.</title>
        <authorList>
            <person name="Chen L."/>
            <person name="Wang D."/>
            <person name="Yang S."/>
            <person name="Wang G."/>
        </authorList>
    </citation>
    <scope>NUCLEOTIDE SEQUENCE [LARGE SCALE GENOMIC DNA]</scope>
    <source>
        <strain evidence="1 2">DJ57</strain>
    </source>
</reference>
<accession>A0A1V9FSK3</accession>
<keyword evidence="2" id="KW-1185">Reference proteome</keyword>
<dbReference type="InterPro" id="IPR041662">
    <property type="entry name" value="SusD-like_2"/>
</dbReference>
<dbReference type="PROSITE" id="PS51257">
    <property type="entry name" value="PROKAR_LIPOPROTEIN"/>
    <property type="match status" value="1"/>
</dbReference>
<comment type="caution">
    <text evidence="1">The sequence shown here is derived from an EMBL/GenBank/DDBJ whole genome shotgun (WGS) entry which is preliminary data.</text>
</comment>
<dbReference type="Gene3D" id="1.25.40.390">
    <property type="match status" value="1"/>
</dbReference>
<dbReference type="AlphaFoldDB" id="A0A1V9FSK3"/>
<dbReference type="STRING" id="1703345.A3860_06250"/>
<dbReference type="Pfam" id="PF12771">
    <property type="entry name" value="SusD-like_2"/>
    <property type="match status" value="1"/>
</dbReference>
<dbReference type="RefSeq" id="WP_158085371.1">
    <property type="nucleotide sequence ID" value="NZ_LVYD01000058.1"/>
</dbReference>
<evidence type="ECO:0000313" key="1">
    <source>
        <dbReference type="EMBL" id="OQP61308.1"/>
    </source>
</evidence>
<dbReference type="Proteomes" id="UP000192796">
    <property type="component" value="Unassembled WGS sequence"/>
</dbReference>
<dbReference type="SUPFAM" id="SSF48452">
    <property type="entry name" value="TPR-like"/>
    <property type="match status" value="1"/>
</dbReference>
<protein>
    <recommendedName>
        <fullName evidence="3">SusD/RagB family nutrient-binding outer membrane lipoprotein</fullName>
    </recommendedName>
</protein>
<proteinExistence type="predicted"/>
<evidence type="ECO:0000313" key="2">
    <source>
        <dbReference type="Proteomes" id="UP000192796"/>
    </source>
</evidence>
<dbReference type="InterPro" id="IPR011990">
    <property type="entry name" value="TPR-like_helical_dom_sf"/>
</dbReference>
<organism evidence="1 2">
    <name type="scientific">Niastella vici</name>
    <dbReference type="NCBI Taxonomy" id="1703345"/>
    <lineage>
        <taxon>Bacteria</taxon>
        <taxon>Pseudomonadati</taxon>
        <taxon>Bacteroidota</taxon>
        <taxon>Chitinophagia</taxon>
        <taxon>Chitinophagales</taxon>
        <taxon>Chitinophagaceae</taxon>
        <taxon>Niastella</taxon>
    </lineage>
</organism>
<evidence type="ECO:0008006" key="3">
    <source>
        <dbReference type="Google" id="ProtNLM"/>
    </source>
</evidence>
<dbReference type="OrthoDB" id="9766256at2"/>
<dbReference type="EMBL" id="LVYD01000058">
    <property type="protein sequence ID" value="OQP61308.1"/>
    <property type="molecule type" value="Genomic_DNA"/>
</dbReference>
<gene>
    <name evidence="1" type="ORF">A3860_06250</name>
</gene>
<name>A0A1V9FSK3_9BACT</name>